<dbReference type="RefSeq" id="WP_014260003.1">
    <property type="nucleotide sequence ID" value="NC_016629.1"/>
</dbReference>
<dbReference type="Pfam" id="PF04984">
    <property type="entry name" value="Phage_sheath_1"/>
    <property type="match status" value="1"/>
</dbReference>
<protein>
    <submittedName>
        <fullName evidence="4">Bacteriophage Mu tail sheath</fullName>
    </submittedName>
</protein>
<dbReference type="eggNOG" id="COG4386">
    <property type="taxonomic scope" value="Bacteria"/>
</dbReference>
<dbReference type="STRING" id="690850.Desaf_1922"/>
<feature type="domain" description="Tail sheath protein C-terminal" evidence="3">
    <location>
        <begin position="376"/>
        <end position="488"/>
    </location>
</feature>
<sequence length="490" mass="51917">MAISFDAIPILRTPGAYVEFNSDRAQQGPSVQEYTAVLMGQKTSAGTAGALEFLAITNDQDPVTYFGAGSVLTQMCLAFRKANTTTRLVAVAMADDAAGVAAAGSITLGGSPTAAGTLAVWIGGKRVRVAVASAQTPAAIATALAAAISADTSLAVTAAVDGTDTAKVNLTAKNKGEAANELDVRVNYYSDERLPAGLTATVVAMLGGTGNPDVTTLIAAMADRSFNIAAAPWLDAANRALFKSEMARRWGPLVSLDGHIFAAKNAAFADLTTLGETPNDPHLSIAEAFKYPSAPWEVAACLAGVAAYYGQIDPARPLQTLPLTGILAPAESDRFTREERDLLLYSGIATQTVDASGVVRVERAITTYRTSAAGATDTAYLDLETLLTLSYLRFDYRNLWLRKYPRHKLAADGTRYGAGQAVMTPKLAKAETIAWFRAMEELGLVEGVSQFKEDLIIERNATDPNRLDVKLSPDLVNQLRVFAAQIQFLL</sequence>
<gene>
    <name evidence="4" type="ORF">Desaf_1922</name>
</gene>
<feature type="domain" description="Tail sheath protein subtilisin-like" evidence="2">
    <location>
        <begin position="207"/>
        <end position="367"/>
    </location>
</feature>
<proteinExistence type="inferred from homology"/>
<reference evidence="4 5" key="1">
    <citation type="journal article" date="2011" name="J. Bacteriol.">
        <title>Genome sequence of the mercury-methylating and pleomorphic Desulfovibrio africanus Strain Walvis Bay.</title>
        <authorList>
            <person name="Brown S.D."/>
            <person name="Wall J.D."/>
            <person name="Kucken A.M."/>
            <person name="Gilmour C.C."/>
            <person name="Podar M."/>
            <person name="Brandt C.C."/>
            <person name="Teshima H."/>
            <person name="Detter J.C."/>
            <person name="Han C.S."/>
            <person name="Land M.L."/>
            <person name="Lucas S."/>
            <person name="Han J."/>
            <person name="Pennacchio L."/>
            <person name="Nolan M."/>
            <person name="Pitluck S."/>
            <person name="Woyke T."/>
            <person name="Goodwin L."/>
            <person name="Palumbo A.V."/>
            <person name="Elias D.A."/>
        </authorList>
    </citation>
    <scope>NUCLEOTIDE SEQUENCE [LARGE SCALE GENOMIC DNA]</scope>
    <source>
        <strain evidence="4 5">Walvis Bay</strain>
    </source>
</reference>
<name>F3Z2T4_DESAF</name>
<keyword evidence="5" id="KW-1185">Reference proteome</keyword>
<evidence type="ECO:0000256" key="1">
    <source>
        <dbReference type="ARBA" id="ARBA00008005"/>
    </source>
</evidence>
<accession>F3Z2T4</accession>
<dbReference type="PIRSF" id="PIRSF007349">
    <property type="entry name" value="Tsp_L"/>
    <property type="match status" value="1"/>
</dbReference>
<comment type="similarity">
    <text evidence="1">Belongs to the myoviridae tail sheath protein family.</text>
</comment>
<evidence type="ECO:0000313" key="4">
    <source>
        <dbReference type="EMBL" id="EGJ50251.1"/>
    </source>
</evidence>
<evidence type="ECO:0000259" key="3">
    <source>
        <dbReference type="Pfam" id="PF17482"/>
    </source>
</evidence>
<organism evidence="4 5">
    <name type="scientific">Desulfocurvibacter africanus subsp. africanus str. Walvis Bay</name>
    <dbReference type="NCBI Taxonomy" id="690850"/>
    <lineage>
        <taxon>Bacteria</taxon>
        <taxon>Pseudomonadati</taxon>
        <taxon>Thermodesulfobacteriota</taxon>
        <taxon>Desulfovibrionia</taxon>
        <taxon>Desulfovibrionales</taxon>
        <taxon>Desulfovibrionaceae</taxon>
        <taxon>Desulfocurvibacter</taxon>
    </lineage>
</organism>
<dbReference type="Proteomes" id="UP000007844">
    <property type="component" value="Chromosome"/>
</dbReference>
<dbReference type="EMBL" id="CP003221">
    <property type="protein sequence ID" value="EGJ50251.1"/>
    <property type="molecule type" value="Genomic_DNA"/>
</dbReference>
<dbReference type="InterPro" id="IPR020287">
    <property type="entry name" value="Tail_sheath_C"/>
</dbReference>
<dbReference type="AlphaFoldDB" id="F3Z2T4"/>
<dbReference type="InterPro" id="IPR035089">
    <property type="entry name" value="Phage_sheath_subtilisin"/>
</dbReference>
<dbReference type="HOGENOM" id="CLU_023068_1_1_7"/>
<evidence type="ECO:0000313" key="5">
    <source>
        <dbReference type="Proteomes" id="UP000007844"/>
    </source>
</evidence>
<dbReference type="Pfam" id="PF17482">
    <property type="entry name" value="Phage_sheath_1C"/>
    <property type="match status" value="1"/>
</dbReference>
<dbReference type="KEGG" id="daf:Desaf_1922"/>
<dbReference type="InterPro" id="IPR007067">
    <property type="entry name" value="Tail_sheath"/>
</dbReference>
<evidence type="ECO:0000259" key="2">
    <source>
        <dbReference type="Pfam" id="PF04984"/>
    </source>
</evidence>